<gene>
    <name evidence="2" type="ORF">PFY00_12770</name>
</gene>
<organism evidence="2 3">
    <name type="scientific">Thalassococcus lentus</name>
    <dbReference type="NCBI Taxonomy" id="1210524"/>
    <lineage>
        <taxon>Bacteria</taxon>
        <taxon>Pseudomonadati</taxon>
        <taxon>Pseudomonadota</taxon>
        <taxon>Alphaproteobacteria</taxon>
        <taxon>Rhodobacterales</taxon>
        <taxon>Roseobacteraceae</taxon>
        <taxon>Thalassococcus</taxon>
    </lineage>
</organism>
<comment type="caution">
    <text evidence="2">The sequence shown here is derived from an EMBL/GenBank/DDBJ whole genome shotgun (WGS) entry which is preliminary data.</text>
</comment>
<evidence type="ECO:0000313" key="2">
    <source>
        <dbReference type="EMBL" id="MDA7425603.1"/>
    </source>
</evidence>
<evidence type="ECO:0000256" key="1">
    <source>
        <dbReference type="SAM" id="SignalP"/>
    </source>
</evidence>
<keyword evidence="1" id="KW-0732">Signal</keyword>
<evidence type="ECO:0000313" key="3">
    <source>
        <dbReference type="Proteomes" id="UP001210720"/>
    </source>
</evidence>
<sequence length="256" mass="27293">MLRILQQFILTTFFAVFASQASAMFIQPDWFDPTDPRVGTNRYAYSFNDPINQRDPGGNAVETIWDAFNVALGAVSFAGNVAVGNYWGAALDAAGVVVDGAATATPVVPGGAGAAITIGRIATASNAVRNGAQKFGKVFSRSKISQTTDRIASRVQNNLDHLSTSDLIGAAGDILGSPVTIGNKTYDHLNEVENALSGLKNQAQDLQRILARDDLTEAQRRAAQELLSSTSNHIDRVEKTLDTARDVAEKTKGIIE</sequence>
<dbReference type="Proteomes" id="UP001210720">
    <property type="component" value="Unassembled WGS sequence"/>
</dbReference>
<reference evidence="2 3" key="1">
    <citation type="submission" date="2023-01" db="EMBL/GenBank/DDBJ databases">
        <title>Thalassococcus onchidii sp. nov., isolated from a marine invertebrate from the South China Sea.</title>
        <authorList>
            <person name="Xu S."/>
            <person name="Liu Z."/>
            <person name="Xu Y."/>
        </authorList>
    </citation>
    <scope>NUCLEOTIDE SEQUENCE [LARGE SCALE GENOMIC DNA]</scope>
    <source>
        <strain evidence="2 3">KCTC 32084</strain>
    </source>
</reference>
<feature type="chain" id="PRO_5046664459" evidence="1">
    <location>
        <begin position="24"/>
        <end position="256"/>
    </location>
</feature>
<keyword evidence="3" id="KW-1185">Reference proteome</keyword>
<protein>
    <submittedName>
        <fullName evidence="2">Polymorphic toxin type 28 domain-containing protein</fullName>
    </submittedName>
</protein>
<name>A0ABT4XUF2_9RHOB</name>
<proteinExistence type="predicted"/>
<dbReference type="EMBL" id="JAQIOY010000004">
    <property type="protein sequence ID" value="MDA7425603.1"/>
    <property type="molecule type" value="Genomic_DNA"/>
</dbReference>
<accession>A0ABT4XUF2</accession>
<feature type="signal peptide" evidence="1">
    <location>
        <begin position="1"/>
        <end position="23"/>
    </location>
</feature>
<dbReference type="RefSeq" id="WP_271432965.1">
    <property type="nucleotide sequence ID" value="NZ_JAQIOY010000004.1"/>
</dbReference>